<organism evidence="2 3">
    <name type="scientific">Streptomyces hundungensis</name>
    <dbReference type="NCBI Taxonomy" id="1077946"/>
    <lineage>
        <taxon>Bacteria</taxon>
        <taxon>Bacillati</taxon>
        <taxon>Actinomycetota</taxon>
        <taxon>Actinomycetes</taxon>
        <taxon>Kitasatosporales</taxon>
        <taxon>Streptomycetaceae</taxon>
        <taxon>Streptomyces</taxon>
    </lineage>
</organism>
<reference evidence="2 3" key="1">
    <citation type="submission" date="2018-10" db="EMBL/GenBank/DDBJ databases">
        <title>Relationship between Morphology and Antimicrobial Activity in Streptomyces.</title>
        <authorList>
            <person name="Kang H.J."/>
            <person name="Kim S.B."/>
        </authorList>
    </citation>
    <scope>NUCLEOTIDE SEQUENCE [LARGE SCALE GENOMIC DNA]</scope>
    <source>
        <strain evidence="2 3">BH38</strain>
    </source>
</reference>
<proteinExistence type="predicted"/>
<evidence type="ECO:0000313" key="2">
    <source>
        <dbReference type="EMBL" id="AYG82709.1"/>
    </source>
</evidence>
<dbReference type="PROSITE" id="PS51257">
    <property type="entry name" value="PROKAR_LIPOPROTEIN"/>
    <property type="match status" value="1"/>
</dbReference>
<dbReference type="RefSeq" id="WP_120723247.1">
    <property type="nucleotide sequence ID" value="NZ_CP032698.1"/>
</dbReference>
<gene>
    <name evidence="2" type="ORF">DWB77_04895</name>
</gene>
<protein>
    <recommendedName>
        <fullName evidence="1">DUF6879 domain-containing protein</fullName>
    </recommendedName>
</protein>
<dbReference type="AlphaFoldDB" id="A0A387HGV6"/>
<dbReference type="OrthoDB" id="3821358at2"/>
<dbReference type="KEGG" id="shun:DWB77_04895"/>
<evidence type="ECO:0000259" key="1">
    <source>
        <dbReference type="Pfam" id="PF21806"/>
    </source>
</evidence>
<dbReference type="InterPro" id="IPR049244">
    <property type="entry name" value="DUF6879"/>
</dbReference>
<keyword evidence="3" id="KW-1185">Reference proteome</keyword>
<name>A0A387HGV6_9ACTN</name>
<evidence type="ECO:0000313" key="3">
    <source>
        <dbReference type="Proteomes" id="UP000271554"/>
    </source>
</evidence>
<dbReference type="Pfam" id="PF21806">
    <property type="entry name" value="DUF6879"/>
    <property type="match status" value="1"/>
</dbReference>
<feature type="domain" description="DUF6879" evidence="1">
    <location>
        <begin position="80"/>
        <end position="243"/>
    </location>
</feature>
<dbReference type="Proteomes" id="UP000271554">
    <property type="component" value="Chromosome"/>
</dbReference>
<dbReference type="EMBL" id="CP032698">
    <property type="protein sequence ID" value="AYG82709.1"/>
    <property type="molecule type" value="Genomic_DNA"/>
</dbReference>
<sequence>MARRLRFNGTGSGGGSCPAVHEDLDTGEVIVHGPRLTDPDDLAQLQHLDEDEIPIVVPRNTLMDFGPKERDPEPRILDPDTFARMFENFRHSAWHLEMRKGYAVDRACDTYAQFVRGETLTWDVDSPWARTIGAKTRDGAYVGRVRIVDDPPTEGQRFLLAYAEHNAALGEEVRNMWRADAERANLPDEDFWIFDSHIVALCLFDDDDNLTGVELITEPARVNQYNRLRDVAQHYAVPNERFVAELAAKEG</sequence>
<accession>A0A387HGV6</accession>